<feature type="transmembrane region" description="Helical" evidence="1">
    <location>
        <begin position="52"/>
        <end position="70"/>
    </location>
</feature>
<evidence type="ECO:0000313" key="3">
    <source>
        <dbReference type="Proteomes" id="UP000618733"/>
    </source>
</evidence>
<reference evidence="2" key="1">
    <citation type="submission" date="2020-12" db="EMBL/GenBank/DDBJ databases">
        <title>Leucobacter sp. CAS2, isolated from Chromium sludge.</title>
        <authorList>
            <person name="Xu Z."/>
        </authorList>
    </citation>
    <scope>NUCLEOTIDE SEQUENCE</scope>
    <source>
        <strain evidence="2">CSA2</strain>
    </source>
</reference>
<keyword evidence="1" id="KW-0812">Transmembrane</keyword>
<gene>
    <name evidence="2" type="ORF">JD292_07075</name>
</gene>
<name>A0A934UXY4_9MICO</name>
<keyword evidence="1" id="KW-1133">Transmembrane helix</keyword>
<organism evidence="2 3">
    <name type="scientific">Leucobacter edaphi</name>
    <dbReference type="NCBI Taxonomy" id="2796472"/>
    <lineage>
        <taxon>Bacteria</taxon>
        <taxon>Bacillati</taxon>
        <taxon>Actinomycetota</taxon>
        <taxon>Actinomycetes</taxon>
        <taxon>Micrococcales</taxon>
        <taxon>Microbacteriaceae</taxon>
        <taxon>Leucobacter</taxon>
    </lineage>
</organism>
<feature type="transmembrane region" description="Helical" evidence="1">
    <location>
        <begin position="110"/>
        <end position="129"/>
    </location>
</feature>
<dbReference type="InterPro" id="IPR009781">
    <property type="entry name" value="DUF1345"/>
</dbReference>
<keyword evidence="1" id="KW-0472">Membrane</keyword>
<dbReference type="Proteomes" id="UP000618733">
    <property type="component" value="Unassembled WGS sequence"/>
</dbReference>
<feature type="transmembrane region" description="Helical" evidence="1">
    <location>
        <begin position="135"/>
        <end position="158"/>
    </location>
</feature>
<dbReference type="AlphaFoldDB" id="A0A934UXY4"/>
<feature type="transmembrane region" description="Helical" evidence="1">
    <location>
        <begin position="218"/>
        <end position="240"/>
    </location>
</feature>
<comment type="caution">
    <text evidence="2">The sequence shown here is derived from an EMBL/GenBank/DDBJ whole genome shotgun (WGS) entry which is preliminary data.</text>
</comment>
<protein>
    <submittedName>
        <fullName evidence="2">DUF1345 domain-containing protein</fullName>
    </submittedName>
</protein>
<evidence type="ECO:0000313" key="2">
    <source>
        <dbReference type="EMBL" id="MBK0421833.1"/>
    </source>
</evidence>
<proteinExistence type="predicted"/>
<accession>A0A934UXY4</accession>
<dbReference type="Pfam" id="PF07077">
    <property type="entry name" value="DUF1345"/>
    <property type="match status" value="1"/>
</dbReference>
<feature type="transmembrane region" description="Helical" evidence="1">
    <location>
        <begin position="21"/>
        <end position="40"/>
    </location>
</feature>
<dbReference type="EMBL" id="JAEHOI010000006">
    <property type="protein sequence ID" value="MBK0421833.1"/>
    <property type="molecule type" value="Genomic_DNA"/>
</dbReference>
<sequence length="241" mass="25652">MLSRRTPRDIPLRFDDGFRTVIATITSIPFLALALLGIRLDRGFEITSPELIFAGVCGSFAVFFIVYLVWTHRIFSRTPAEELKLIAATQSRQRPSGYARALGVQSAESFAMMAAFAALAVAIAAAIVGARSGGIWLTALVLLTVGLAWATVAYAFALRYLRLNAVGETIEFDIREDPGFPEFLSMGIMVSAIGAMSAGTPRTSASLTAVRVHTSLSFAFNALIIAMTVSLIATLVAGAAA</sequence>
<evidence type="ECO:0000256" key="1">
    <source>
        <dbReference type="SAM" id="Phobius"/>
    </source>
</evidence>
<dbReference type="RefSeq" id="WP_200132048.1">
    <property type="nucleotide sequence ID" value="NZ_JAEHOI010000006.1"/>
</dbReference>
<keyword evidence="3" id="KW-1185">Reference proteome</keyword>